<name>A0A0F9UR09_9ZZZZ</name>
<gene>
    <name evidence="1" type="ORF">LCGC14_0174490</name>
</gene>
<dbReference type="AlphaFoldDB" id="A0A0F9UR09"/>
<accession>A0A0F9UR09</accession>
<proteinExistence type="predicted"/>
<dbReference type="EMBL" id="LAZR01000069">
    <property type="protein sequence ID" value="KKN95580.1"/>
    <property type="molecule type" value="Genomic_DNA"/>
</dbReference>
<evidence type="ECO:0000313" key="1">
    <source>
        <dbReference type="EMBL" id="KKN95580.1"/>
    </source>
</evidence>
<protein>
    <submittedName>
        <fullName evidence="1">Uncharacterized protein</fullName>
    </submittedName>
</protein>
<sequence length="158" mass="18654">MPIARTHSKTRKKVRRKRENVGNTDLDIYDVITEKMYYNRVIIDYSNKCECKYKFHSHRTIKDMDGNKYLYCHYCNKICEMELDRMVKENTSNKIHQYVCKYCGIPKELDNKKGCIRASTIIKGGTVKGHHVFEKKKEISSHIACFDEYCYGDDGNCQ</sequence>
<reference evidence="1" key="1">
    <citation type="journal article" date="2015" name="Nature">
        <title>Complex archaea that bridge the gap between prokaryotes and eukaryotes.</title>
        <authorList>
            <person name="Spang A."/>
            <person name="Saw J.H."/>
            <person name="Jorgensen S.L."/>
            <person name="Zaremba-Niedzwiedzka K."/>
            <person name="Martijn J."/>
            <person name="Lind A.E."/>
            <person name="van Eijk R."/>
            <person name="Schleper C."/>
            <person name="Guy L."/>
            <person name="Ettema T.J."/>
        </authorList>
    </citation>
    <scope>NUCLEOTIDE SEQUENCE</scope>
</reference>
<comment type="caution">
    <text evidence="1">The sequence shown here is derived from an EMBL/GenBank/DDBJ whole genome shotgun (WGS) entry which is preliminary data.</text>
</comment>
<organism evidence="1">
    <name type="scientific">marine sediment metagenome</name>
    <dbReference type="NCBI Taxonomy" id="412755"/>
    <lineage>
        <taxon>unclassified sequences</taxon>
        <taxon>metagenomes</taxon>
        <taxon>ecological metagenomes</taxon>
    </lineage>
</organism>